<dbReference type="Proteomes" id="UP000249579">
    <property type="component" value="Plasmid pZKMB1"/>
</dbReference>
<name>A0A328A072_9STAP</name>
<protein>
    <submittedName>
        <fullName evidence="1">Uncharacterized protein</fullName>
    </submittedName>
</protein>
<dbReference type="AlphaFoldDB" id="A0A328A072"/>
<comment type="caution">
    <text evidence="1">The sequence shown here is derived from an EMBL/GenBank/DDBJ whole genome shotgun (WGS) entry which is preliminary data.</text>
</comment>
<dbReference type="RefSeq" id="WP_111744426.1">
    <property type="nucleotide sequence ID" value="NZ_CM009972.1"/>
</dbReference>
<evidence type="ECO:0000313" key="2">
    <source>
        <dbReference type="Proteomes" id="UP000249579"/>
    </source>
</evidence>
<organism evidence="1 2">
    <name type="scientific">Macrococcoides bohemicum</name>
    <dbReference type="NCBI Taxonomy" id="1903056"/>
    <lineage>
        <taxon>Bacteria</taxon>
        <taxon>Bacillati</taxon>
        <taxon>Bacillota</taxon>
        <taxon>Bacilli</taxon>
        <taxon>Bacillales</taxon>
        <taxon>Staphylococcaceae</taxon>
        <taxon>Macrococcoides</taxon>
    </lineage>
</organism>
<gene>
    <name evidence="1" type="ORF">BHX94_12280</name>
</gene>
<geneLocation type="plasmid" evidence="2">
    <name>pzkmb1</name>
</geneLocation>
<proteinExistence type="predicted"/>
<dbReference type="EMBL" id="PZJG01000030">
    <property type="protein sequence ID" value="RAK47852.1"/>
    <property type="molecule type" value="Genomic_DNA"/>
</dbReference>
<sequence>MKIKLKLSNKAIEELNRRCNILCTNRTAVIQLLWLINLNKNISMNEIKNIEVQYDNVMQIQISDYLVENFKNAHTNLSETLNGYSLYVEYLLTSDTWDYSKYSTEKQDVQMTLDIREDIFNELKNIKDNTGISYRGMLNYSIYYFGINTNIEPPLKGFGKQKSVNVFVPHFHKQLIDEARKVQMFTNNKIAMQLLEKFIEMYRI</sequence>
<reference evidence="1 2" key="1">
    <citation type="journal article" date="2018" name="Front. Microbiol.">
        <title>Description and Comparative Genomics of Macrococcus caseolyticus subsp. hominis subsp. nov., Macrococcus goetzii sp. nov., Macrococcus epidermidis sp. nov., and Macrococcus bohemicus sp. nov., Novel Macrococci From Human Clinical Material With Virulence Potential and Suspected Uptake of Foreign DNA by Natural Transformation.</title>
        <authorList>
            <person name="Maslanova I."/>
            <person name="Wertheimer Z."/>
            <person name="Sedlacek I."/>
            <person name="Svec P."/>
            <person name="Indrakova A."/>
            <person name="Kovarovic V."/>
            <person name="Schumann P."/>
            <person name="Sproer C."/>
            <person name="Kralova S."/>
            <person name="Sedo O."/>
            <person name="Kristofova L."/>
            <person name="Vrbovska V."/>
            <person name="Fuzik T."/>
            <person name="Petras P."/>
            <person name="Zdrahal Z."/>
            <person name="Ruzickova V."/>
            <person name="Doskar J."/>
            <person name="Pantucek R."/>
        </authorList>
    </citation>
    <scope>NUCLEOTIDE SEQUENCE [LARGE SCALE GENOMIC DNA]</scope>
    <source>
        <strain evidence="1 2">03/115</strain>
        <plasmid evidence="1">pZKMB1</plasmid>
    </source>
</reference>
<accession>A0A328A072</accession>
<evidence type="ECO:0000313" key="1">
    <source>
        <dbReference type="EMBL" id="RAK47852.1"/>
    </source>
</evidence>
<keyword evidence="1" id="KW-0614">Plasmid</keyword>